<name>A0A4Y2UXY9_ARAVE</name>
<proteinExistence type="predicted"/>
<dbReference type="AlphaFoldDB" id="A0A4Y2UXY9"/>
<organism evidence="2 3">
    <name type="scientific">Araneus ventricosus</name>
    <name type="common">Orbweaver spider</name>
    <name type="synonym">Epeira ventricosa</name>
    <dbReference type="NCBI Taxonomy" id="182803"/>
    <lineage>
        <taxon>Eukaryota</taxon>
        <taxon>Metazoa</taxon>
        <taxon>Ecdysozoa</taxon>
        <taxon>Arthropoda</taxon>
        <taxon>Chelicerata</taxon>
        <taxon>Arachnida</taxon>
        <taxon>Araneae</taxon>
        <taxon>Araneomorphae</taxon>
        <taxon>Entelegynae</taxon>
        <taxon>Araneoidea</taxon>
        <taxon>Araneidae</taxon>
        <taxon>Araneus</taxon>
    </lineage>
</organism>
<feature type="transmembrane region" description="Helical" evidence="1">
    <location>
        <begin position="90"/>
        <end position="112"/>
    </location>
</feature>
<dbReference type="EMBL" id="BGPR01041502">
    <property type="protein sequence ID" value="GBO17773.1"/>
    <property type="molecule type" value="Genomic_DNA"/>
</dbReference>
<keyword evidence="1" id="KW-1133">Transmembrane helix</keyword>
<protein>
    <submittedName>
        <fullName evidence="2">Uncharacterized protein</fullName>
    </submittedName>
</protein>
<sequence length="126" mass="14257">MTLLFVRARDAIIAAGPVRLVAEQTLTCWRQCFLRAYVPITGAVAVRLCATTVFCWVPHMCRGCERCIFTQSYGVMYCRRARLYVGSSPCAVFGCWLAVAAHVVCGMWQWLWRRVCQTVKLMALNA</sequence>
<accession>A0A4Y2UXY9</accession>
<evidence type="ECO:0000313" key="2">
    <source>
        <dbReference type="EMBL" id="GBO17773.1"/>
    </source>
</evidence>
<evidence type="ECO:0000256" key="1">
    <source>
        <dbReference type="SAM" id="Phobius"/>
    </source>
</evidence>
<keyword evidence="1" id="KW-0472">Membrane</keyword>
<keyword evidence="1" id="KW-0812">Transmembrane</keyword>
<evidence type="ECO:0000313" key="3">
    <source>
        <dbReference type="Proteomes" id="UP000499080"/>
    </source>
</evidence>
<comment type="caution">
    <text evidence="2">The sequence shown here is derived from an EMBL/GenBank/DDBJ whole genome shotgun (WGS) entry which is preliminary data.</text>
</comment>
<dbReference type="Proteomes" id="UP000499080">
    <property type="component" value="Unassembled WGS sequence"/>
</dbReference>
<gene>
    <name evidence="2" type="ORF">AVEN_220915_1</name>
</gene>
<reference evidence="2 3" key="1">
    <citation type="journal article" date="2019" name="Sci. Rep.">
        <title>Orb-weaving spider Araneus ventricosus genome elucidates the spidroin gene catalogue.</title>
        <authorList>
            <person name="Kono N."/>
            <person name="Nakamura H."/>
            <person name="Ohtoshi R."/>
            <person name="Moran D.A.P."/>
            <person name="Shinohara A."/>
            <person name="Yoshida Y."/>
            <person name="Fujiwara M."/>
            <person name="Mori M."/>
            <person name="Tomita M."/>
            <person name="Arakawa K."/>
        </authorList>
    </citation>
    <scope>NUCLEOTIDE SEQUENCE [LARGE SCALE GENOMIC DNA]</scope>
</reference>
<keyword evidence="3" id="KW-1185">Reference proteome</keyword>